<evidence type="ECO:0000313" key="2">
    <source>
        <dbReference type="EMBL" id="KEY18533.1"/>
    </source>
</evidence>
<organism evidence="3 5">
    <name type="scientific">Kaistella antarctica</name>
    <dbReference type="NCBI Taxonomy" id="266748"/>
    <lineage>
        <taxon>Bacteria</taxon>
        <taxon>Pseudomonadati</taxon>
        <taxon>Bacteroidota</taxon>
        <taxon>Flavobacteriia</taxon>
        <taxon>Flavobacteriales</taxon>
        <taxon>Weeksellaceae</taxon>
        <taxon>Chryseobacterium group</taxon>
        <taxon>Kaistella</taxon>
    </lineage>
</organism>
<evidence type="ECO:0000313" key="3">
    <source>
        <dbReference type="EMBL" id="VEI01358.1"/>
    </source>
</evidence>
<dbReference type="Proteomes" id="UP000270036">
    <property type="component" value="Chromosome"/>
</dbReference>
<keyword evidence="1" id="KW-0732">Signal</keyword>
<reference evidence="2 4" key="1">
    <citation type="submission" date="2014-07" db="EMBL/GenBank/DDBJ databases">
        <authorList>
            <person name="Pisani N.G."/>
            <person name="Newman J.D."/>
        </authorList>
    </citation>
    <scope>NUCLEOTIDE SEQUENCE [LARGE SCALE GENOMIC DNA]</scope>
    <source>
        <strain evidence="2 4">LMG 24720</strain>
    </source>
</reference>
<evidence type="ECO:0008006" key="6">
    <source>
        <dbReference type="Google" id="ProtNLM"/>
    </source>
</evidence>
<dbReference type="STRING" id="266748.HY04_08455"/>
<dbReference type="EMBL" id="LR134441">
    <property type="protein sequence ID" value="VEI01358.1"/>
    <property type="molecule type" value="Genomic_DNA"/>
</dbReference>
<feature type="chain" id="PRO_5018723969" description="T9SS C-terminal target domain-containing protein" evidence="1">
    <location>
        <begin position="20"/>
        <end position="662"/>
    </location>
</feature>
<dbReference type="KEGG" id="cant:NCTC13489_02701"/>
<dbReference type="OrthoDB" id="1272926at2"/>
<gene>
    <name evidence="2" type="ORF">HY04_08455</name>
    <name evidence="3" type="ORF">NCTC13489_02701</name>
</gene>
<protein>
    <recommendedName>
        <fullName evidence="6">T9SS C-terminal target domain-containing protein</fullName>
    </recommendedName>
</protein>
<reference evidence="3 5" key="2">
    <citation type="submission" date="2018-12" db="EMBL/GenBank/DDBJ databases">
        <authorList>
            <consortium name="Pathogen Informatics"/>
        </authorList>
    </citation>
    <scope>NUCLEOTIDE SEQUENCE [LARGE SCALE GENOMIC DNA]</scope>
    <source>
        <strain evidence="3 5">NCTC13489</strain>
    </source>
</reference>
<name>A0A3S5EUZ2_9FLAO</name>
<dbReference type="RefSeq" id="WP_034718908.1">
    <property type="nucleotide sequence ID" value="NZ_FOIX01000001.1"/>
</dbReference>
<dbReference type="AlphaFoldDB" id="A0A3S5EUZ2"/>
<proteinExistence type="predicted"/>
<keyword evidence="4" id="KW-1185">Reference proteome</keyword>
<accession>A0A3S5EUZ2</accession>
<evidence type="ECO:0000313" key="4">
    <source>
        <dbReference type="Proteomes" id="UP000028349"/>
    </source>
</evidence>
<evidence type="ECO:0000313" key="5">
    <source>
        <dbReference type="Proteomes" id="UP000270036"/>
    </source>
</evidence>
<dbReference type="EMBL" id="JPEP01000002">
    <property type="protein sequence ID" value="KEY18533.1"/>
    <property type="molecule type" value="Genomic_DNA"/>
</dbReference>
<dbReference type="Proteomes" id="UP000028349">
    <property type="component" value="Unassembled WGS sequence"/>
</dbReference>
<sequence length="662" mass="72138">MKKNLFTAGFLVFAMGLSAQSVLFHVDAGGIVYVGKNALVYNGGGLQMKANAVVENHGNVMVSGNGTTDVFKTIDGSNADKLESNGGANFINKLNDPALYASHNSELSTIAPVYTYGQLYVTGITQTNISGIIDQEFRQVNHGDYQQIGLPFYGKTLTTLTTELAKPIPFNTTRYSHNEILVWNNRNVVFDNLSSINLKIGQNFKPYTYYILGGKDLDVASITRTLKGRPVSDAAATEKIVKLEDAGFNIPFGTGGNAINGYNEKYNSYLQDNFSVTAGNAWLGDFGKNYYQFGNPYLTNLDLSQIAIAETAATGDGNNLSNIYGVRLEVSGVQHTTNSGGGSSNYRAVTFSAGVPTGDLDYLMVRPLGAFAIKLTNNTLKPDFDFSTLRRFKYHPRAGSTNYSITAKRNGSTSTVKQLGIIGLDATGSEIERTYYVVSDNTVSGASTNVKTQVGVFGGQQFGTYEEDAINGGYDNNNVSYWLYINEANENDFKGKNIKLVNYNPNIVGFKFELREDAVLVEDNTHLLSQGEGFYIKKGSDANVAPIIQNGTISTLPGSNTGIEYDVYYGKPQNTLGSSTTLNKSSTIVVFNSELDNYFVIIDPTWKTADIHVFDMTGKLVHSASKVSSKVRYELMLQKMAAGYVVHITSDKGEKVITKILR</sequence>
<evidence type="ECO:0000256" key="1">
    <source>
        <dbReference type="SAM" id="SignalP"/>
    </source>
</evidence>
<feature type="signal peptide" evidence="1">
    <location>
        <begin position="1"/>
        <end position="19"/>
    </location>
</feature>